<dbReference type="AlphaFoldDB" id="A0AAV9JC58"/>
<reference evidence="2 3" key="1">
    <citation type="submission" date="2021-11" db="EMBL/GenBank/DDBJ databases">
        <title>Black yeast isolated from Biological Soil Crust.</title>
        <authorList>
            <person name="Kurbessoian T."/>
        </authorList>
    </citation>
    <scope>NUCLEOTIDE SEQUENCE [LARGE SCALE GENOMIC DNA]</scope>
    <source>
        <strain evidence="2 3">CCFEE 5522</strain>
    </source>
</reference>
<evidence type="ECO:0000256" key="1">
    <source>
        <dbReference type="SAM" id="MobiDB-lite"/>
    </source>
</evidence>
<dbReference type="EMBL" id="JAVFHQ010000040">
    <property type="protein sequence ID" value="KAK4542621.1"/>
    <property type="molecule type" value="Genomic_DNA"/>
</dbReference>
<dbReference type="SUPFAM" id="SSF52047">
    <property type="entry name" value="RNI-like"/>
    <property type="match status" value="1"/>
</dbReference>
<dbReference type="Proteomes" id="UP001324427">
    <property type="component" value="Unassembled WGS sequence"/>
</dbReference>
<keyword evidence="3" id="KW-1185">Reference proteome</keyword>
<proteinExistence type="predicted"/>
<accession>A0AAV9JC58</accession>
<feature type="compositionally biased region" description="Basic and acidic residues" evidence="1">
    <location>
        <begin position="365"/>
        <end position="375"/>
    </location>
</feature>
<sequence length="375" mass="41799">MSDADVSVWMQKVRDGWDETLKGMLIALAPKVDRVNFIAYQGEEYDDMHPLSFLCQAIRSISTTPEPSWPPGFRSLRHVSICTSTTMRHPHDAYYASPSAVAPLFFLPNIKVLNLTLLGYHDDEDEDYSLPAGCSSVEELAFSCCNLSHTAMGKLIKACKRLRGVKSMASCSDKGNLTGMLYEEYGHCLEDVFLYGAYETVNLQGLRNFRRLKSLNGINVSTLLSNGDESTNARGAGETAHQPSNAGSAHVIDLRDLLPPSIESIALIVNRKTDHHVHRELLRTVADLVEDERFAQLKEVCMWSVAVSYGTTKERTFDWDPDALERIKAKGVDLHCIGNNGGVMKFEEHAHLHPNPNDGLTEVETDPRHAENQRV</sequence>
<organism evidence="2 3">
    <name type="scientific">Oleoguttula mirabilis</name>
    <dbReference type="NCBI Taxonomy" id="1507867"/>
    <lineage>
        <taxon>Eukaryota</taxon>
        <taxon>Fungi</taxon>
        <taxon>Dikarya</taxon>
        <taxon>Ascomycota</taxon>
        <taxon>Pezizomycotina</taxon>
        <taxon>Dothideomycetes</taxon>
        <taxon>Dothideomycetidae</taxon>
        <taxon>Mycosphaerellales</taxon>
        <taxon>Teratosphaeriaceae</taxon>
        <taxon>Oleoguttula</taxon>
    </lineage>
</organism>
<feature type="region of interest" description="Disordered" evidence="1">
    <location>
        <begin position="352"/>
        <end position="375"/>
    </location>
</feature>
<name>A0AAV9JC58_9PEZI</name>
<comment type="caution">
    <text evidence="2">The sequence shown here is derived from an EMBL/GenBank/DDBJ whole genome shotgun (WGS) entry which is preliminary data.</text>
</comment>
<evidence type="ECO:0000313" key="2">
    <source>
        <dbReference type="EMBL" id="KAK4542621.1"/>
    </source>
</evidence>
<gene>
    <name evidence="2" type="ORF">LTR36_006670</name>
</gene>
<protein>
    <submittedName>
        <fullName evidence="2">Uncharacterized protein</fullName>
    </submittedName>
</protein>
<evidence type="ECO:0000313" key="3">
    <source>
        <dbReference type="Proteomes" id="UP001324427"/>
    </source>
</evidence>